<gene>
    <name evidence="1" type="ORF">ACHAWO_013111</name>
</gene>
<accession>A0ABD3Q6L6</accession>
<organism evidence="1 2">
    <name type="scientific">Cyclotella atomus</name>
    <dbReference type="NCBI Taxonomy" id="382360"/>
    <lineage>
        <taxon>Eukaryota</taxon>
        <taxon>Sar</taxon>
        <taxon>Stramenopiles</taxon>
        <taxon>Ochrophyta</taxon>
        <taxon>Bacillariophyta</taxon>
        <taxon>Coscinodiscophyceae</taxon>
        <taxon>Thalassiosirophycidae</taxon>
        <taxon>Stephanodiscales</taxon>
        <taxon>Stephanodiscaceae</taxon>
        <taxon>Cyclotella</taxon>
    </lineage>
</organism>
<dbReference type="EMBL" id="JALLPJ020000305">
    <property type="protein sequence ID" value="KAL3795980.1"/>
    <property type="molecule type" value="Genomic_DNA"/>
</dbReference>
<protein>
    <submittedName>
        <fullName evidence="1">Uncharacterized protein</fullName>
    </submittedName>
</protein>
<evidence type="ECO:0000313" key="1">
    <source>
        <dbReference type="EMBL" id="KAL3795980.1"/>
    </source>
</evidence>
<proteinExistence type="predicted"/>
<name>A0ABD3Q6L6_9STRA</name>
<sequence length="123" mass="14320">MQSKRCWHGKPSTLALTHNTLILMRDELWKIAAEESTHSALAWRTLNWICDVDPNACNAAHSEVFDRDHLEMRIHQVISNERNEVLQMIHLGASILSITRRSWECILMMKKAFVALRVKKKRS</sequence>
<dbReference type="Proteomes" id="UP001530400">
    <property type="component" value="Unassembled WGS sequence"/>
</dbReference>
<comment type="caution">
    <text evidence="1">The sequence shown here is derived from an EMBL/GenBank/DDBJ whole genome shotgun (WGS) entry which is preliminary data.</text>
</comment>
<reference evidence="1 2" key="1">
    <citation type="submission" date="2024-10" db="EMBL/GenBank/DDBJ databases">
        <title>Updated reference genomes for cyclostephanoid diatoms.</title>
        <authorList>
            <person name="Roberts W.R."/>
            <person name="Alverson A.J."/>
        </authorList>
    </citation>
    <scope>NUCLEOTIDE SEQUENCE [LARGE SCALE GENOMIC DNA]</scope>
    <source>
        <strain evidence="1 2">AJA010-31</strain>
    </source>
</reference>
<evidence type="ECO:0000313" key="2">
    <source>
        <dbReference type="Proteomes" id="UP001530400"/>
    </source>
</evidence>
<dbReference type="AlphaFoldDB" id="A0ABD3Q6L6"/>
<keyword evidence="2" id="KW-1185">Reference proteome</keyword>